<dbReference type="KEGG" id="ovi:T265_11417"/>
<accession>A0A074Z325</accession>
<organism evidence="1 2">
    <name type="scientific">Opisthorchis viverrini</name>
    <name type="common">Southeast Asian liver fluke</name>
    <dbReference type="NCBI Taxonomy" id="6198"/>
    <lineage>
        <taxon>Eukaryota</taxon>
        <taxon>Metazoa</taxon>
        <taxon>Spiralia</taxon>
        <taxon>Lophotrochozoa</taxon>
        <taxon>Platyhelminthes</taxon>
        <taxon>Trematoda</taxon>
        <taxon>Digenea</taxon>
        <taxon>Opisthorchiida</taxon>
        <taxon>Opisthorchiata</taxon>
        <taxon>Opisthorchiidae</taxon>
        <taxon>Opisthorchis</taxon>
    </lineage>
</organism>
<sequence>MDPSRAVLLKGGYRADLRRAKVSSSGFILNRLDLQMELDLVVEFEVAAPMFPPKTQPSREGLTWMEFTAAPLSAATEMSDDSATYFGRCEQARRAPSREILSLVVDELVIRSCHRLRRRALKSTRDRCYHRSDSRFESGQTQVGAPAANDEDKVGFIVQFVWSSAYVEEVIAFAAVNDDDNDDGDDDAKITNGFSSEAL</sequence>
<protein>
    <submittedName>
        <fullName evidence="1">Uncharacterized protein</fullName>
    </submittedName>
</protein>
<name>A0A074Z325_OPIVI</name>
<dbReference type="EMBL" id="KL597117">
    <property type="protein sequence ID" value="KER19927.1"/>
    <property type="molecule type" value="Genomic_DNA"/>
</dbReference>
<evidence type="ECO:0000313" key="2">
    <source>
        <dbReference type="Proteomes" id="UP000054324"/>
    </source>
</evidence>
<dbReference type="CTD" id="20325585"/>
<gene>
    <name evidence="1" type="ORF">T265_11417</name>
</gene>
<dbReference type="Proteomes" id="UP000054324">
    <property type="component" value="Unassembled WGS sequence"/>
</dbReference>
<dbReference type="AlphaFoldDB" id="A0A074Z325"/>
<dbReference type="RefSeq" id="XP_009176330.1">
    <property type="nucleotide sequence ID" value="XM_009178066.1"/>
</dbReference>
<keyword evidence="2" id="KW-1185">Reference proteome</keyword>
<proteinExistence type="predicted"/>
<dbReference type="GeneID" id="20325585"/>
<reference evidence="1 2" key="1">
    <citation type="submission" date="2013-11" db="EMBL/GenBank/DDBJ databases">
        <title>Opisthorchis viverrini - life in the bile duct.</title>
        <authorList>
            <person name="Young N.D."/>
            <person name="Nagarajan N."/>
            <person name="Lin S.J."/>
            <person name="Korhonen P.K."/>
            <person name="Jex A.R."/>
            <person name="Hall R.S."/>
            <person name="Safavi-Hemami H."/>
            <person name="Kaewkong W."/>
            <person name="Bertrand D."/>
            <person name="Gao S."/>
            <person name="Seet Q."/>
            <person name="Wongkham S."/>
            <person name="Teh B.T."/>
            <person name="Wongkham C."/>
            <person name="Intapan P.M."/>
            <person name="Maleewong W."/>
            <person name="Yang X."/>
            <person name="Hu M."/>
            <person name="Wang Z."/>
            <person name="Hofmann A."/>
            <person name="Sternberg P.W."/>
            <person name="Tan P."/>
            <person name="Wang J."/>
            <person name="Gasser R.B."/>
        </authorList>
    </citation>
    <scope>NUCLEOTIDE SEQUENCE [LARGE SCALE GENOMIC DNA]</scope>
</reference>
<evidence type="ECO:0000313" key="1">
    <source>
        <dbReference type="EMBL" id="KER19927.1"/>
    </source>
</evidence>